<proteinExistence type="predicted"/>
<evidence type="ECO:0000313" key="1">
    <source>
        <dbReference type="EMBL" id="WTT17994.1"/>
    </source>
</evidence>
<dbReference type="EMBL" id="CP108222">
    <property type="protein sequence ID" value="WTT17994.1"/>
    <property type="molecule type" value="Genomic_DNA"/>
</dbReference>
<gene>
    <name evidence="1" type="ORF">OHA22_21815</name>
</gene>
<organism evidence="1">
    <name type="scientific">Streptomyces sp. NBC_00093</name>
    <dbReference type="NCBI Taxonomy" id="2975649"/>
    <lineage>
        <taxon>Bacteria</taxon>
        <taxon>Bacillati</taxon>
        <taxon>Actinomycetota</taxon>
        <taxon>Actinomycetes</taxon>
        <taxon>Kitasatosporales</taxon>
        <taxon>Streptomycetaceae</taxon>
        <taxon>Streptomyces</taxon>
    </lineage>
</organism>
<accession>A0AAU2A3N4</accession>
<dbReference type="AlphaFoldDB" id="A0AAU2A3N4"/>
<sequence>MTTAVLKNRLLNLTGRAFKEEDYGAPNFTAFVRRYPDLIALDESSTPPKVVLIGDASSAVVSGTAITGRRIRPDLWTAVVDYQSGDSYHWNGAEVLVSDGVDNDTGDLPKIPTVSREEMREWRERFATNFISGLQEGDEKVTRVRRWDSDFLPTKELPAEARATWNDELKQHVISRLVDWFREKSLTPPIDLVQQRPQAHRVVSSETAQLRELILRCVRAMNEEELRSLKLPPAAVLRAVGHGAPGL</sequence>
<protein>
    <submittedName>
        <fullName evidence="1">Uncharacterized protein</fullName>
    </submittedName>
</protein>
<reference evidence="1" key="1">
    <citation type="submission" date="2022-10" db="EMBL/GenBank/DDBJ databases">
        <title>The complete genomes of actinobacterial strains from the NBC collection.</title>
        <authorList>
            <person name="Joergensen T.S."/>
            <person name="Alvarez Arevalo M."/>
            <person name="Sterndorff E.B."/>
            <person name="Faurdal D."/>
            <person name="Vuksanovic O."/>
            <person name="Mourched A.-S."/>
            <person name="Charusanti P."/>
            <person name="Shaw S."/>
            <person name="Blin K."/>
            <person name="Weber T."/>
        </authorList>
    </citation>
    <scope>NUCLEOTIDE SEQUENCE</scope>
    <source>
        <strain evidence="1">NBC_00093</strain>
    </source>
</reference>
<name>A0AAU2A3N4_9ACTN</name>